<evidence type="ECO:0000313" key="3">
    <source>
        <dbReference type="Proteomes" id="UP001553161"/>
    </source>
</evidence>
<dbReference type="InterPro" id="IPR013096">
    <property type="entry name" value="Cupin_2"/>
</dbReference>
<dbReference type="Pfam" id="PF07883">
    <property type="entry name" value="Cupin_2"/>
    <property type="match status" value="1"/>
</dbReference>
<feature type="domain" description="Cupin type-2" evidence="1">
    <location>
        <begin position="49"/>
        <end position="118"/>
    </location>
</feature>
<evidence type="ECO:0000313" key="2">
    <source>
        <dbReference type="EMBL" id="MEV8467114.1"/>
    </source>
</evidence>
<dbReference type="Proteomes" id="UP001553161">
    <property type="component" value="Unassembled WGS sequence"/>
</dbReference>
<accession>A0ABV3L6A5</accession>
<keyword evidence="3" id="KW-1185">Reference proteome</keyword>
<dbReference type="EMBL" id="JBFBVU010000010">
    <property type="protein sequence ID" value="MEV8467114.1"/>
    <property type="molecule type" value="Genomic_DNA"/>
</dbReference>
<dbReference type="Gene3D" id="2.60.120.10">
    <property type="entry name" value="Jelly Rolls"/>
    <property type="match status" value="1"/>
</dbReference>
<name>A0ABV3L6A5_9RHOB</name>
<sequence length="121" mass="13142">MKCTILSEDADGVSFFTEGEIEMAEALFAPPAPPMPRSAPEPCTRIIHIAFPPGWTGPRHPSPRRQIAYCLSGRTRVEASNGTAITMMPGDILRMEDTEGAGHVTTSIGEVEARFVMVQLE</sequence>
<reference evidence="2 3" key="1">
    <citation type="submission" date="2024-07" db="EMBL/GenBank/DDBJ databases">
        <authorList>
            <person name="Kang M."/>
        </authorList>
    </citation>
    <scope>NUCLEOTIDE SEQUENCE [LARGE SCALE GENOMIC DNA]</scope>
    <source>
        <strain evidence="2 3">DFM31</strain>
    </source>
</reference>
<protein>
    <submittedName>
        <fullName evidence="2">Cupin domain-containing protein</fullName>
    </submittedName>
</protein>
<dbReference type="InterPro" id="IPR011051">
    <property type="entry name" value="RmlC_Cupin_sf"/>
</dbReference>
<dbReference type="RefSeq" id="WP_366192890.1">
    <property type="nucleotide sequence ID" value="NZ_JBFBVU010000010.1"/>
</dbReference>
<dbReference type="SUPFAM" id="SSF51182">
    <property type="entry name" value="RmlC-like cupins"/>
    <property type="match status" value="1"/>
</dbReference>
<gene>
    <name evidence="2" type="ORF">AB0T83_10015</name>
</gene>
<proteinExistence type="predicted"/>
<organism evidence="2 3">
    <name type="scientific">Meridianimarinicoccus marinus</name>
    <dbReference type="NCBI Taxonomy" id="3231483"/>
    <lineage>
        <taxon>Bacteria</taxon>
        <taxon>Pseudomonadati</taxon>
        <taxon>Pseudomonadota</taxon>
        <taxon>Alphaproteobacteria</taxon>
        <taxon>Rhodobacterales</taxon>
        <taxon>Paracoccaceae</taxon>
        <taxon>Meridianimarinicoccus</taxon>
    </lineage>
</organism>
<dbReference type="InterPro" id="IPR014710">
    <property type="entry name" value="RmlC-like_jellyroll"/>
</dbReference>
<comment type="caution">
    <text evidence="2">The sequence shown here is derived from an EMBL/GenBank/DDBJ whole genome shotgun (WGS) entry which is preliminary data.</text>
</comment>
<evidence type="ECO:0000259" key="1">
    <source>
        <dbReference type="Pfam" id="PF07883"/>
    </source>
</evidence>